<feature type="disulfide bond" evidence="11">
    <location>
        <begin position="1009"/>
        <end position="1014"/>
    </location>
</feature>
<dbReference type="SMART" id="SM00563">
    <property type="entry name" value="PlsC"/>
    <property type="match status" value="1"/>
</dbReference>
<name>A0A8J2QTC3_9NEOP</name>
<dbReference type="InterPro" id="IPR036436">
    <property type="entry name" value="Disintegrin_dom_sf"/>
</dbReference>
<dbReference type="PROSITE" id="PS01186">
    <property type="entry name" value="EGF_2"/>
    <property type="match status" value="1"/>
</dbReference>
<evidence type="ECO:0000313" key="16">
    <source>
        <dbReference type="EMBL" id="CAG9569198.1"/>
    </source>
</evidence>
<keyword evidence="5 12" id="KW-1133">Transmembrane helix</keyword>
<evidence type="ECO:0000256" key="12">
    <source>
        <dbReference type="SAM" id="Phobius"/>
    </source>
</evidence>
<evidence type="ECO:0000259" key="13">
    <source>
        <dbReference type="PROSITE" id="PS50026"/>
    </source>
</evidence>
<evidence type="ECO:0000256" key="10">
    <source>
        <dbReference type="PROSITE-ProRule" id="PRU00076"/>
    </source>
</evidence>
<reference evidence="16" key="1">
    <citation type="submission" date="2021-09" db="EMBL/GenBank/DDBJ databases">
        <authorList>
            <person name="Martin H S."/>
        </authorList>
    </citation>
    <scope>NUCLEOTIDE SEQUENCE</scope>
</reference>
<dbReference type="PROSITE" id="PS50214">
    <property type="entry name" value="DISINTEGRIN_2"/>
    <property type="match status" value="1"/>
</dbReference>
<dbReference type="GO" id="GO:0008654">
    <property type="term" value="P:phospholipid biosynthetic process"/>
    <property type="evidence" value="ECO:0007669"/>
    <property type="project" value="TreeGrafter"/>
</dbReference>
<dbReference type="Gene3D" id="3.40.390.10">
    <property type="entry name" value="Collagenase (Catalytic Domain)"/>
    <property type="match status" value="1"/>
</dbReference>
<evidence type="ECO:0000256" key="8">
    <source>
        <dbReference type="ARBA" id="ARBA00023315"/>
    </source>
</evidence>
<dbReference type="PANTHER" id="PTHR12563">
    <property type="entry name" value="GLYCEROL-3-PHOSPHATE ACYLTRANSFERASE"/>
    <property type="match status" value="1"/>
</dbReference>
<dbReference type="InterPro" id="IPR024079">
    <property type="entry name" value="MetalloPept_cat_dom_sf"/>
</dbReference>
<feature type="binding site" evidence="11">
    <location>
        <position position="996"/>
    </location>
    <ligand>
        <name>Zn(2+)</name>
        <dbReference type="ChEBI" id="CHEBI:29105"/>
        <note>catalytic</note>
    </ligand>
</feature>
<dbReference type="Gene3D" id="4.10.70.10">
    <property type="entry name" value="Disintegrin domain"/>
    <property type="match status" value="1"/>
</dbReference>
<dbReference type="PANTHER" id="PTHR12563:SF23">
    <property type="entry name" value="BCDNA.GH07066"/>
    <property type="match status" value="1"/>
</dbReference>
<dbReference type="Gene3D" id="2.10.25.10">
    <property type="entry name" value="Laminin"/>
    <property type="match status" value="1"/>
</dbReference>
<feature type="binding site" evidence="11">
    <location>
        <position position="992"/>
    </location>
    <ligand>
        <name>Zn(2+)</name>
        <dbReference type="ChEBI" id="CHEBI:29105"/>
        <note>catalytic</note>
    </ligand>
</feature>
<feature type="domain" description="Disintegrin" evidence="14">
    <location>
        <begin position="1035"/>
        <end position="1124"/>
    </location>
</feature>
<dbReference type="GO" id="GO:0006631">
    <property type="term" value="P:fatty acid metabolic process"/>
    <property type="evidence" value="ECO:0007669"/>
    <property type="project" value="TreeGrafter"/>
</dbReference>
<feature type="domain" description="Peptidase M12B" evidence="15">
    <location>
        <begin position="857"/>
        <end position="1038"/>
    </location>
</feature>
<dbReference type="InterPro" id="IPR022284">
    <property type="entry name" value="GPAT/DHAPAT"/>
</dbReference>
<dbReference type="SUPFAM" id="SSF55486">
    <property type="entry name" value="Metalloproteases ('zincins'), catalytic domain"/>
    <property type="match status" value="1"/>
</dbReference>
<protein>
    <submittedName>
        <fullName evidence="16">(African queen) hypothetical protein</fullName>
    </submittedName>
</protein>
<dbReference type="PROSITE" id="PS50026">
    <property type="entry name" value="EGF_3"/>
    <property type="match status" value="1"/>
</dbReference>
<dbReference type="SUPFAM" id="SSF57552">
    <property type="entry name" value="Blood coagulation inhibitor (disintegrin)"/>
    <property type="match status" value="1"/>
</dbReference>
<evidence type="ECO:0000259" key="15">
    <source>
        <dbReference type="PROSITE" id="PS50215"/>
    </source>
</evidence>
<dbReference type="Pfam" id="PF00200">
    <property type="entry name" value="Disintegrin"/>
    <property type="match status" value="1"/>
</dbReference>
<dbReference type="SMART" id="SM00050">
    <property type="entry name" value="DISIN"/>
    <property type="match status" value="1"/>
</dbReference>
<organism evidence="16 17">
    <name type="scientific">Danaus chrysippus</name>
    <name type="common">African queen</name>
    <dbReference type="NCBI Taxonomy" id="151541"/>
    <lineage>
        <taxon>Eukaryota</taxon>
        <taxon>Metazoa</taxon>
        <taxon>Ecdysozoa</taxon>
        <taxon>Arthropoda</taxon>
        <taxon>Hexapoda</taxon>
        <taxon>Insecta</taxon>
        <taxon>Pterygota</taxon>
        <taxon>Neoptera</taxon>
        <taxon>Endopterygota</taxon>
        <taxon>Lepidoptera</taxon>
        <taxon>Glossata</taxon>
        <taxon>Ditrysia</taxon>
        <taxon>Papilionoidea</taxon>
        <taxon>Nymphalidae</taxon>
        <taxon>Danainae</taxon>
        <taxon>Danaini</taxon>
        <taxon>Danaina</taxon>
        <taxon>Danaus</taxon>
        <taxon>Anosia</taxon>
    </lineage>
</organism>
<dbReference type="Pfam" id="PF01421">
    <property type="entry name" value="Reprolysin"/>
    <property type="match status" value="1"/>
</dbReference>
<comment type="subcellular location">
    <subcellularLocation>
        <location evidence="1">Membrane</location>
        <topology evidence="1">Single-pass membrane protein</topology>
    </subcellularLocation>
</comment>
<feature type="disulfide bond" evidence="10">
    <location>
        <begin position="1302"/>
        <end position="1311"/>
    </location>
</feature>
<feature type="disulfide bond" evidence="9">
    <location>
        <begin position="1096"/>
        <end position="1116"/>
    </location>
</feature>
<keyword evidence="3" id="KW-0808">Transferase</keyword>
<dbReference type="Proteomes" id="UP000789524">
    <property type="component" value="Unassembled WGS sequence"/>
</dbReference>
<evidence type="ECO:0000256" key="4">
    <source>
        <dbReference type="ARBA" id="ARBA00022692"/>
    </source>
</evidence>
<evidence type="ECO:0000256" key="9">
    <source>
        <dbReference type="PROSITE-ProRule" id="PRU00068"/>
    </source>
</evidence>
<proteinExistence type="inferred from homology"/>
<dbReference type="Pfam" id="PF01553">
    <property type="entry name" value="Acyltransferase"/>
    <property type="match status" value="1"/>
</dbReference>
<dbReference type="GO" id="GO:0004366">
    <property type="term" value="F:glycerol-3-phosphate O-acyltransferase activity"/>
    <property type="evidence" value="ECO:0007669"/>
    <property type="project" value="TreeGrafter"/>
</dbReference>
<dbReference type="Pfam" id="PF08516">
    <property type="entry name" value="ADAM_CR"/>
    <property type="match status" value="1"/>
</dbReference>
<dbReference type="GO" id="GO:0006508">
    <property type="term" value="P:proteolysis"/>
    <property type="evidence" value="ECO:0007669"/>
    <property type="project" value="InterPro"/>
</dbReference>
<dbReference type="InterPro" id="IPR002123">
    <property type="entry name" value="Plipid/glycerol_acylTrfase"/>
</dbReference>
<dbReference type="InterPro" id="IPR045520">
    <property type="entry name" value="GPAT/DHAPAT_C"/>
</dbReference>
<dbReference type="InterPro" id="IPR041728">
    <property type="entry name" value="GPAT/DHAPAT_LPLAT"/>
</dbReference>
<comment type="caution">
    <text evidence="16">The sequence shown here is derived from an EMBL/GenBank/DDBJ whole genome shotgun (WGS) entry which is preliminary data.</text>
</comment>
<feature type="domain" description="EGF-like" evidence="13">
    <location>
        <begin position="1280"/>
        <end position="1312"/>
    </location>
</feature>
<dbReference type="GO" id="GO:0046872">
    <property type="term" value="F:metal ion binding"/>
    <property type="evidence" value="ECO:0007669"/>
    <property type="project" value="UniProtKB-KW"/>
</dbReference>
<keyword evidence="11" id="KW-0862">Zinc</keyword>
<feature type="binding site" evidence="11">
    <location>
        <position position="1002"/>
    </location>
    <ligand>
        <name>Zn(2+)</name>
        <dbReference type="ChEBI" id="CHEBI:29105"/>
        <note>catalytic</note>
    </ligand>
</feature>
<dbReference type="GO" id="GO:0031966">
    <property type="term" value="C:mitochondrial membrane"/>
    <property type="evidence" value="ECO:0007669"/>
    <property type="project" value="TreeGrafter"/>
</dbReference>
<dbReference type="EMBL" id="CAKASE010000062">
    <property type="protein sequence ID" value="CAG9569198.1"/>
    <property type="molecule type" value="Genomic_DNA"/>
</dbReference>
<evidence type="ECO:0000256" key="1">
    <source>
        <dbReference type="ARBA" id="ARBA00004167"/>
    </source>
</evidence>
<keyword evidence="17" id="KW-1185">Reference proteome</keyword>
<dbReference type="InterPro" id="IPR006586">
    <property type="entry name" value="ADAM_Cys-rich"/>
</dbReference>
<accession>A0A8J2QTC3</accession>
<feature type="transmembrane region" description="Helical" evidence="12">
    <location>
        <begin position="14"/>
        <end position="33"/>
    </location>
</feature>
<dbReference type="GO" id="GO:0006072">
    <property type="term" value="P:glycerol-3-phosphate metabolic process"/>
    <property type="evidence" value="ECO:0007669"/>
    <property type="project" value="TreeGrafter"/>
</dbReference>
<dbReference type="Pfam" id="PF19277">
    <property type="entry name" value="GPAT_C"/>
    <property type="match status" value="1"/>
</dbReference>
<dbReference type="PROSITE" id="PS50215">
    <property type="entry name" value="ADAM_MEPRO"/>
    <property type="match status" value="1"/>
</dbReference>
<evidence type="ECO:0000256" key="5">
    <source>
        <dbReference type="ARBA" id="ARBA00022989"/>
    </source>
</evidence>
<keyword evidence="7 10" id="KW-1015">Disulfide bond</keyword>
<dbReference type="InterPro" id="IPR001762">
    <property type="entry name" value="Disintegrin_dom"/>
</dbReference>
<dbReference type="InterPro" id="IPR000742">
    <property type="entry name" value="EGF"/>
</dbReference>
<comment type="similarity">
    <text evidence="2">Belongs to the GPAT/DAPAT family.</text>
</comment>
<dbReference type="GO" id="GO:0019432">
    <property type="term" value="P:triglyceride biosynthetic process"/>
    <property type="evidence" value="ECO:0007669"/>
    <property type="project" value="TreeGrafter"/>
</dbReference>
<dbReference type="GO" id="GO:0004222">
    <property type="term" value="F:metalloendopeptidase activity"/>
    <property type="evidence" value="ECO:0007669"/>
    <property type="project" value="InterPro"/>
</dbReference>
<keyword evidence="11" id="KW-0479">Metal-binding</keyword>
<evidence type="ECO:0000256" key="2">
    <source>
        <dbReference type="ARBA" id="ARBA00007937"/>
    </source>
</evidence>
<evidence type="ECO:0000256" key="7">
    <source>
        <dbReference type="ARBA" id="ARBA00023157"/>
    </source>
</evidence>
<keyword evidence="6 12" id="KW-0472">Membrane</keyword>
<keyword evidence="4 12" id="KW-0812">Transmembrane</keyword>
<gene>
    <name evidence="16" type="ORF">DCHRY22_LOCUS8749</name>
</gene>
<dbReference type="CDD" id="cd07993">
    <property type="entry name" value="LPLAT_DHAPAT-like"/>
    <property type="match status" value="1"/>
</dbReference>
<dbReference type="InterPro" id="IPR034027">
    <property type="entry name" value="Reprolysin_adamalysin"/>
</dbReference>
<evidence type="ECO:0000256" key="11">
    <source>
        <dbReference type="PROSITE-ProRule" id="PRU00276"/>
    </source>
</evidence>
<dbReference type="CDD" id="cd04269">
    <property type="entry name" value="ZnMc_adamalysin_II_like"/>
    <property type="match status" value="1"/>
</dbReference>
<dbReference type="OrthoDB" id="5962536at2759"/>
<dbReference type="SMART" id="SM00608">
    <property type="entry name" value="ACR"/>
    <property type="match status" value="1"/>
</dbReference>
<comment type="caution">
    <text evidence="10">Lacks conserved residue(s) required for the propagation of feature annotation.</text>
</comment>
<feature type="disulfide bond" evidence="10">
    <location>
        <begin position="1284"/>
        <end position="1294"/>
    </location>
</feature>
<evidence type="ECO:0000313" key="17">
    <source>
        <dbReference type="Proteomes" id="UP000789524"/>
    </source>
</evidence>
<evidence type="ECO:0000256" key="3">
    <source>
        <dbReference type="ARBA" id="ARBA00022679"/>
    </source>
</evidence>
<dbReference type="SUPFAM" id="SSF69593">
    <property type="entry name" value="Glycerol-3-phosphate (1)-acyltransferase"/>
    <property type="match status" value="1"/>
</dbReference>
<evidence type="ECO:0000256" key="6">
    <source>
        <dbReference type="ARBA" id="ARBA00023136"/>
    </source>
</evidence>
<dbReference type="InterPro" id="IPR001590">
    <property type="entry name" value="Peptidase_M12B"/>
</dbReference>
<sequence length="1328" mass="147268">MDTMLNVWTIVEQVRVAGAAELAIFTAILYWFFTSSRVADMLEVVGERVGGWCGREPGSLRQAVRRKRHNDVYSKIDAEFTSRTSSLYRLKEEIQVPPPQPEVRPPAGLACSRCAPLSRDSWKDPRSEEVGNVINILNIGRQTFANGGVVSRYLCDLAQCVHLINYDYKDVLPNVSKDKRFVRAIEDTTREEMKAKASGSSEAYDDTKKKVESRAMKILKDISSAMSNNILKLVAWLCHKAIRRIARGGCGTRASCVQRLRRAKAAGLPLVFVPLHRSHFDYVLVTFTLYLTGLRPPLVAAGDNMRIPFFGWFLRACGAFFIRRRIDGSEYHGDPLYKTALRAYILNSLAANNNLEFFIEGGRTRTGKPQLPKAGILSVIMDAYLDGTIDDALLVPVTLNYDKLVDGNFVREQLGMPKQMETFWSALRGIWRTLNTNHGSIRVDFNQPISLKELVTSFQRYNYLKAPIEAPLKSSNNLAENLDRQILYNHSHSSLYGNDVSTDHKMMVEAIGRHLVYDAAQSTALMCTNVVSYVLLTEQRQGCSISGLQESVRARGATLRAAGRDLGYSGETRHVVARALETLGSTLVRWEGSGSKRIVKPQNSVAASLELSYYANAVVAHYAASAIVVTALESIIRKEGEDVPIRHSHLMEAALELSEILSQEFILCAPCKRIEERLDEAVQELLQADVLINMEKQDVLEEERWARRFAKTLDDEDDARPHAADIKYTVGNTKHAVAERVRLLRTIRPLLEAYSSACRCVSETAVNDLVKTALDNLLEATSQGKLIYGEAVSTDAIRNCLKLLRQWGVIEMYSDSRVRKIKICPPYTNKDNLENYKRDVYEDTEVRGPFNVNKLSRFVELVLVADYREFRANGESKETVHRQLKDVANIINSLYSPLNIFISLVGVVVWNEKDEIVLDEDGDNTLKNFLRYRKQTHSMLPNDHAHLLTHQRFIDGVMGKTNKGSICTYEYSGGISTTHSDLIGLTATMVAHRLGHSLDLEHDTEECECSDQRCVMSSQISGQYRGNRPVKLFEPSTCGNGFIEPGEQCDCGLAGDPACTACCHPRACVLRSNATCAAGECCDTTTCRPKPAGSVCRAADKECDLPEYCSGHSEYCPIDVYKMDATPCGGGKAFCVGGDCRSHEDQCRLLWGVTGEKADNYCYTALNTKGDRGGNCGYSLQDTASYVKCFKEDALCGLLHCKNHNYNLEFGKEGAVISSTVFAQNNGSHITCLTAKIDLGINDPNPSFVPDGAKCGQEKMCLNHRCVPITEVTAEIARKETSVCPSDCSGHGACNSKGHCHCEPGFTPPLCTPAHPGGSVDSGPPPYF</sequence>
<keyword evidence="10" id="KW-0245">EGF-like domain</keyword>
<keyword evidence="8" id="KW-0012">Acyltransferase</keyword>
<evidence type="ECO:0000259" key="14">
    <source>
        <dbReference type="PROSITE" id="PS50214"/>
    </source>
</evidence>